<name>S2DG40_INDAL</name>
<proteinExistence type="predicted"/>
<comment type="caution">
    <text evidence="1">The sequence shown here is derived from an EMBL/GenBank/DDBJ whole genome shotgun (WGS) entry which is preliminary data.</text>
</comment>
<accession>S2DG40</accession>
<dbReference type="Proteomes" id="UP000006073">
    <property type="component" value="Unassembled WGS sequence"/>
</dbReference>
<gene>
    <name evidence="1" type="ORF">A33Q_1554</name>
</gene>
<dbReference type="EMBL" id="ALWO02000025">
    <property type="protein sequence ID" value="EOZ98047.1"/>
    <property type="molecule type" value="Genomic_DNA"/>
</dbReference>
<reference evidence="1 2" key="1">
    <citation type="journal article" date="2013" name="Genome Announc.">
        <title>Draft Genome Sequence of Indibacter alkaliphilus Strain LW1T, Isolated from Lonar Lake, a Haloalkaline Lake in the Buldana District of Maharashtra, India.</title>
        <authorList>
            <person name="Singh A."/>
            <person name="Kumar Jangir P."/>
            <person name="Sharma R."/>
            <person name="Singh A."/>
            <person name="Kumar Pinnaka A."/>
            <person name="Shivaji S."/>
        </authorList>
    </citation>
    <scope>NUCLEOTIDE SEQUENCE [LARGE SCALE GENOMIC DNA]</scope>
    <source>
        <strain evidence="2">CCUG 57479 / KCTC 22604 / LW1</strain>
    </source>
</reference>
<organism evidence="1 2">
    <name type="scientific">Indibacter alkaliphilus (strain CCUG 57479 / KCTC 22604 / LW1)</name>
    <dbReference type="NCBI Taxonomy" id="1189612"/>
    <lineage>
        <taxon>Bacteria</taxon>
        <taxon>Pseudomonadati</taxon>
        <taxon>Bacteroidota</taxon>
        <taxon>Cytophagia</taxon>
        <taxon>Cytophagales</taxon>
        <taxon>Cyclobacteriaceae</taxon>
    </lineage>
</organism>
<protein>
    <submittedName>
        <fullName evidence="1">Uncharacterized protein</fullName>
    </submittedName>
</protein>
<evidence type="ECO:0000313" key="1">
    <source>
        <dbReference type="EMBL" id="EOZ98047.1"/>
    </source>
</evidence>
<keyword evidence="2" id="KW-1185">Reference proteome</keyword>
<sequence length="49" mass="5823">MNKEFEVLHEIKVPQLTKSPNFHFVKDGMIWIFENVDDEVSFIRIKVSS</sequence>
<dbReference type="STRING" id="1189612.A33Q_1554"/>
<evidence type="ECO:0000313" key="2">
    <source>
        <dbReference type="Proteomes" id="UP000006073"/>
    </source>
</evidence>
<dbReference type="AlphaFoldDB" id="S2DG40"/>